<comment type="caution">
    <text evidence="3">The sequence shown here is derived from an EMBL/GenBank/DDBJ whole genome shotgun (WGS) entry which is preliminary data.</text>
</comment>
<reference evidence="3" key="1">
    <citation type="journal article" date="2014" name="Int. J. Syst. Evol. Microbiol.">
        <title>Complete genome sequence of Corynebacterium casei LMG S-19264T (=DSM 44701T), isolated from a smear-ripened cheese.</title>
        <authorList>
            <consortium name="US DOE Joint Genome Institute (JGI-PGF)"/>
            <person name="Walter F."/>
            <person name="Albersmeier A."/>
            <person name="Kalinowski J."/>
            <person name="Ruckert C."/>
        </authorList>
    </citation>
    <scope>NUCLEOTIDE SEQUENCE</scope>
    <source>
        <strain evidence="3">CGMCC 1.15447</strain>
    </source>
</reference>
<accession>A0A916RKS9</accession>
<feature type="domain" description="DUF2062" evidence="2">
    <location>
        <begin position="29"/>
        <end position="157"/>
    </location>
</feature>
<sequence length="186" mass="21159">MTSGNPTVRKSARPIHHNWVYRRTVLPILALLRMGASPRKLAWSIAVGLLIGINPLLGTTTVFCLAAAFILRLNLVASQLANHVVYPLELLFVIPFIHIASKLFNLEPIPFSANELFHFARKHPIELIRQLWQWEWHAFVLWAALATVAVPLIALALTPLLRKLLFRVEHHQYPILHPIEHAEHNA</sequence>
<keyword evidence="1" id="KW-1133">Transmembrane helix</keyword>
<evidence type="ECO:0000313" key="4">
    <source>
        <dbReference type="Proteomes" id="UP000648801"/>
    </source>
</evidence>
<evidence type="ECO:0000259" key="2">
    <source>
        <dbReference type="Pfam" id="PF09835"/>
    </source>
</evidence>
<proteinExistence type="predicted"/>
<evidence type="ECO:0000313" key="3">
    <source>
        <dbReference type="EMBL" id="GGA59788.1"/>
    </source>
</evidence>
<organism evidence="3 4">
    <name type="scientific">Edaphobacter acidisoli</name>
    <dbReference type="NCBI Taxonomy" id="2040573"/>
    <lineage>
        <taxon>Bacteria</taxon>
        <taxon>Pseudomonadati</taxon>
        <taxon>Acidobacteriota</taxon>
        <taxon>Terriglobia</taxon>
        <taxon>Terriglobales</taxon>
        <taxon>Acidobacteriaceae</taxon>
        <taxon>Edaphobacter</taxon>
    </lineage>
</organism>
<keyword evidence="1" id="KW-0812">Transmembrane</keyword>
<keyword evidence="1" id="KW-0472">Membrane</keyword>
<dbReference type="InterPro" id="IPR018639">
    <property type="entry name" value="DUF2062"/>
</dbReference>
<gene>
    <name evidence="3" type="ORF">GCM10011507_09120</name>
</gene>
<feature type="transmembrane region" description="Helical" evidence="1">
    <location>
        <begin position="83"/>
        <end position="101"/>
    </location>
</feature>
<dbReference type="Pfam" id="PF09835">
    <property type="entry name" value="DUF2062"/>
    <property type="match status" value="1"/>
</dbReference>
<feature type="transmembrane region" description="Helical" evidence="1">
    <location>
        <begin position="42"/>
        <end position="71"/>
    </location>
</feature>
<dbReference type="Proteomes" id="UP000648801">
    <property type="component" value="Unassembled WGS sequence"/>
</dbReference>
<keyword evidence="4" id="KW-1185">Reference proteome</keyword>
<name>A0A916RKS9_9BACT</name>
<dbReference type="AlphaFoldDB" id="A0A916RKS9"/>
<protein>
    <recommendedName>
        <fullName evidence="2">DUF2062 domain-containing protein</fullName>
    </recommendedName>
</protein>
<feature type="transmembrane region" description="Helical" evidence="1">
    <location>
        <begin position="20"/>
        <end position="36"/>
    </location>
</feature>
<dbReference type="RefSeq" id="WP_263364956.1">
    <property type="nucleotide sequence ID" value="NZ_BMJB01000001.1"/>
</dbReference>
<reference evidence="3" key="2">
    <citation type="submission" date="2020-09" db="EMBL/GenBank/DDBJ databases">
        <authorList>
            <person name="Sun Q."/>
            <person name="Zhou Y."/>
        </authorList>
    </citation>
    <scope>NUCLEOTIDE SEQUENCE</scope>
    <source>
        <strain evidence="3">CGMCC 1.15447</strain>
    </source>
</reference>
<dbReference type="EMBL" id="BMJB01000001">
    <property type="protein sequence ID" value="GGA59788.1"/>
    <property type="molecule type" value="Genomic_DNA"/>
</dbReference>
<dbReference type="PANTHER" id="PTHR35102">
    <property type="entry name" value="E3 UBIQUITIN-PROTEIN LIGASE"/>
    <property type="match status" value="1"/>
</dbReference>
<dbReference type="PANTHER" id="PTHR35102:SF1">
    <property type="entry name" value="E3 UBIQUITIN-PROTEIN LIGASE"/>
    <property type="match status" value="1"/>
</dbReference>
<evidence type="ECO:0000256" key="1">
    <source>
        <dbReference type="SAM" id="Phobius"/>
    </source>
</evidence>
<feature type="transmembrane region" description="Helical" evidence="1">
    <location>
        <begin position="139"/>
        <end position="161"/>
    </location>
</feature>